<accession>A0A0P4WMF8</accession>
<dbReference type="EMBL" id="GDRN01078916">
    <property type="protein sequence ID" value="JAI62495.1"/>
    <property type="molecule type" value="Transcribed_RNA"/>
</dbReference>
<dbReference type="GO" id="GO:0016020">
    <property type="term" value="C:membrane"/>
    <property type="evidence" value="ECO:0007669"/>
    <property type="project" value="TreeGrafter"/>
</dbReference>
<dbReference type="InterPro" id="IPR046852">
    <property type="entry name" value="Neurobeachin_a-sol"/>
</dbReference>
<dbReference type="InterPro" id="IPR013320">
    <property type="entry name" value="ConA-like_dom_sf"/>
</dbReference>
<evidence type="ECO:0000259" key="1">
    <source>
        <dbReference type="Pfam" id="PF20425"/>
    </source>
</evidence>
<dbReference type="PANTHER" id="PTHR13743">
    <property type="entry name" value="BEIGE/BEACH-RELATED"/>
    <property type="match status" value="1"/>
</dbReference>
<dbReference type="FunFam" id="2.60.120.200:FF:000010">
    <property type="entry name" value="neurobeachin isoform X2"/>
    <property type="match status" value="1"/>
</dbReference>
<dbReference type="InterPro" id="IPR050865">
    <property type="entry name" value="BEACH_Domain"/>
</dbReference>
<dbReference type="Pfam" id="PF13385">
    <property type="entry name" value="Laminin_G_3"/>
    <property type="match status" value="1"/>
</dbReference>
<proteinExistence type="predicted"/>
<feature type="domain" description="Neurobeachin alpha-solenoid region" evidence="1">
    <location>
        <begin position="42"/>
        <end position="178"/>
    </location>
</feature>
<dbReference type="Gene3D" id="2.60.120.200">
    <property type="match status" value="1"/>
</dbReference>
<name>A0A0P4WMF8_SCYOL</name>
<evidence type="ECO:0000313" key="2">
    <source>
        <dbReference type="EMBL" id="JAI62495.1"/>
    </source>
</evidence>
<sequence>MAEGGDAPIEDVKRAEDVVKVAMADNLKFAVLIGLIEVGQVSNKEVVNTVLQLLVGGEFDMELNFVIQDAHNLRHMLELLDHCPPPLQAEIWSVFIAILRKSVRNLQACTDVGLITHVLQRLPQADSVVADLLIEVLGVLTSYSITVKELKSLFGSMKADRGRWPRHSAKLLSVLRQMPNRSGPDVFFSFPGKKGSALVLPPLARWPYEAGWTFTTWFRLDPINSVNIEREKPYLYCFKTSKGVGYSAHFVGNCLVLTSLKVKGKGYQHCIKYEFQPRKWYMVAVVFIYNRWSKSEIKVFVNGQLASATDMTWLVSTNETWDKCYIGATPELDEERVFCGQMSAVYLFSEALTAHQVCAMHRLGPGYKVSLEGPGSAWECHI</sequence>
<reference evidence="2" key="1">
    <citation type="submission" date="2015-09" db="EMBL/GenBank/DDBJ databases">
        <title>Scylla olivacea transcriptome.</title>
        <authorList>
            <person name="Ikhwanuddin M."/>
        </authorList>
    </citation>
    <scope>NUCLEOTIDE SEQUENCE</scope>
</reference>
<dbReference type="GO" id="GO:0019901">
    <property type="term" value="F:protein kinase binding"/>
    <property type="evidence" value="ECO:0007669"/>
    <property type="project" value="TreeGrafter"/>
</dbReference>
<dbReference type="AlphaFoldDB" id="A0A0P4WMF8"/>
<dbReference type="SUPFAM" id="SSF49899">
    <property type="entry name" value="Concanavalin A-like lectins/glucanases"/>
    <property type="match status" value="1"/>
</dbReference>
<dbReference type="Pfam" id="PF20425">
    <property type="entry name" value="Neurobeachin"/>
    <property type="match status" value="1"/>
</dbReference>
<dbReference type="GO" id="GO:0005829">
    <property type="term" value="C:cytosol"/>
    <property type="evidence" value="ECO:0007669"/>
    <property type="project" value="TreeGrafter"/>
</dbReference>
<dbReference type="PANTHER" id="PTHR13743:SF162">
    <property type="entry name" value="NEUROBEACHIN"/>
    <property type="match status" value="1"/>
</dbReference>
<dbReference type="GO" id="GO:0008104">
    <property type="term" value="P:intracellular protein localization"/>
    <property type="evidence" value="ECO:0007669"/>
    <property type="project" value="TreeGrafter"/>
</dbReference>
<organism evidence="2">
    <name type="scientific">Scylla olivacea</name>
    <name type="common">Orange mud crab</name>
    <name type="synonym">Cancer olivacea</name>
    <dbReference type="NCBI Taxonomy" id="85551"/>
    <lineage>
        <taxon>Eukaryota</taxon>
        <taxon>Metazoa</taxon>
        <taxon>Ecdysozoa</taxon>
        <taxon>Arthropoda</taxon>
        <taxon>Crustacea</taxon>
        <taxon>Multicrustacea</taxon>
        <taxon>Malacostraca</taxon>
        <taxon>Eumalacostraca</taxon>
        <taxon>Eucarida</taxon>
        <taxon>Decapoda</taxon>
        <taxon>Pleocyemata</taxon>
        <taxon>Brachyura</taxon>
        <taxon>Eubrachyura</taxon>
        <taxon>Portunoidea</taxon>
        <taxon>Portunidae</taxon>
        <taxon>Portuninae</taxon>
        <taxon>Scylla</taxon>
    </lineage>
</organism>
<protein>
    <recommendedName>
        <fullName evidence="1">Neurobeachin alpha-solenoid region domain-containing protein</fullName>
    </recommendedName>
</protein>